<evidence type="ECO:0000256" key="4">
    <source>
        <dbReference type="SAM" id="MobiDB-lite"/>
    </source>
</evidence>
<feature type="compositionally biased region" description="Low complexity" evidence="4">
    <location>
        <begin position="392"/>
        <end position="422"/>
    </location>
</feature>
<accession>A0ABQ4MYA5</accession>
<dbReference type="Pfam" id="PF01136">
    <property type="entry name" value="Peptidase_U32"/>
    <property type="match status" value="2"/>
</dbReference>
<dbReference type="InterPro" id="IPR051454">
    <property type="entry name" value="RNA/ubiquinone_mod_enzymes"/>
</dbReference>
<evidence type="ECO:0000256" key="1">
    <source>
        <dbReference type="ARBA" id="ARBA00022670"/>
    </source>
</evidence>
<reference evidence="5 6" key="1">
    <citation type="submission" date="2021-03" db="EMBL/GenBank/DDBJ databases">
        <title>Antimicrobial resistance genes in bacteria isolated from Japanese honey, and their potential for conferring macrolide and lincosamide resistance in the American foulbrood pathogen Paenibacillus larvae.</title>
        <authorList>
            <person name="Okamoto M."/>
            <person name="Kumagai M."/>
            <person name="Kanamori H."/>
            <person name="Takamatsu D."/>
        </authorList>
    </citation>
    <scope>NUCLEOTIDE SEQUENCE [LARGE SCALE GENOMIC DNA]</scope>
    <source>
        <strain evidence="5 6">J15TS10</strain>
    </source>
</reference>
<feature type="region of interest" description="Disordered" evidence="4">
    <location>
        <begin position="352"/>
        <end position="422"/>
    </location>
</feature>
<feature type="compositionally biased region" description="Basic and acidic residues" evidence="4">
    <location>
        <begin position="357"/>
        <end position="383"/>
    </location>
</feature>
<protein>
    <recommendedName>
        <fullName evidence="7">Peptidase U32</fullName>
    </recommendedName>
</protein>
<sequence>MARYFNGKEVELLAPAGTFEIFKEVIRANCDAVYFGGPSLNMRMMRKGYNFSRPEMVEAIELAHGLDKRVYVTVNNLLNEGEIEEAREYLRFLEQAGPDAMIVQDFAVLALIQDIGSQLPVHSSVMMNVHNREMIEALSQMGVTRIVTSREMDLKTTRYLRETTGMELEYFIHGDMCSAHGANCYFSSLVFGMSSNRGKCLKPCRWDYRVKKDGYVYPSEYPLAVKDMFMYEHIPELIHGGVTSFKIEGRMRDTEFVLMLVNAYGDAIDRYIDDPVGFERSRDTQLLYDNRKRDLSTGYAFGRPGLSYMNKRYEGTGKFYSTGKVFSTPTEERRLGDKRLGEVAAYLAEAAASSKAGRQEGERNNLSKQAEQGKRMERGKPMERGSQMEQGNPYNQCYPNNQNSRNNQNNRNNRNNQYSQNNLNSLNNRMELSVHVNNAAQAQAAFEAGADHVYLSGDVFEPDRPFTKQEIKQLAVIKGNAKLYLGLPRMMNELHFEIYDGLLSGERLPIDGILVTNLGAIHKFASKGYPLVGDINLNIFNHLAAEMYRKLGVERFTASIELPLHDLTKLLVNAAAPMEVVVHGSPALMYMELDLYENTEVFEPIGEEDNRYVDNRTLVLMTDKGENPVYRDVHGRCHLMLAKELCLLPVMNELQDAGLSVCRIEGATYQPEQLRSIVSTYRAAIERPETAGKLFAGMAPVYAGYTLGALQFDGFAPGQVEAVDGACEGKQEKERVQVRM</sequence>
<dbReference type="PANTHER" id="PTHR30217:SF6">
    <property type="entry name" value="TRNA HYDROXYLATION PROTEIN P"/>
    <property type="match status" value="1"/>
</dbReference>
<dbReference type="Proteomes" id="UP000681290">
    <property type="component" value="Unassembled WGS sequence"/>
</dbReference>
<evidence type="ECO:0000256" key="2">
    <source>
        <dbReference type="ARBA" id="ARBA00022801"/>
    </source>
</evidence>
<dbReference type="RefSeq" id="WP_244996877.1">
    <property type="nucleotide sequence ID" value="NZ_BOSM01000013.1"/>
</dbReference>
<keyword evidence="6" id="KW-1185">Reference proteome</keyword>
<evidence type="ECO:0000256" key="3">
    <source>
        <dbReference type="ARBA" id="ARBA00038374"/>
    </source>
</evidence>
<organism evidence="5 6">
    <name type="scientific">Paenibacillus woosongensis</name>
    <dbReference type="NCBI Taxonomy" id="307580"/>
    <lineage>
        <taxon>Bacteria</taxon>
        <taxon>Bacillati</taxon>
        <taxon>Bacillota</taxon>
        <taxon>Bacilli</taxon>
        <taxon>Bacillales</taxon>
        <taxon>Paenibacillaceae</taxon>
        <taxon>Paenibacillus</taxon>
    </lineage>
</organism>
<comment type="similarity">
    <text evidence="3">Belongs to the peptidase U32 family.</text>
</comment>
<keyword evidence="2" id="KW-0378">Hydrolase</keyword>
<evidence type="ECO:0008006" key="7">
    <source>
        <dbReference type="Google" id="ProtNLM"/>
    </source>
</evidence>
<gene>
    <name evidence="5" type="ORF">J15TS10_47370</name>
</gene>
<comment type="caution">
    <text evidence="5">The sequence shown here is derived from an EMBL/GenBank/DDBJ whole genome shotgun (WGS) entry which is preliminary data.</text>
</comment>
<dbReference type="EMBL" id="BOSM01000013">
    <property type="protein sequence ID" value="GIP60923.1"/>
    <property type="molecule type" value="Genomic_DNA"/>
</dbReference>
<evidence type="ECO:0000313" key="5">
    <source>
        <dbReference type="EMBL" id="GIP60923.1"/>
    </source>
</evidence>
<proteinExistence type="inferred from homology"/>
<evidence type="ECO:0000313" key="6">
    <source>
        <dbReference type="Proteomes" id="UP000681290"/>
    </source>
</evidence>
<keyword evidence="1" id="KW-0645">Protease</keyword>
<name>A0ABQ4MYA5_9BACL</name>
<dbReference type="InterPro" id="IPR001539">
    <property type="entry name" value="Peptidase_U32"/>
</dbReference>
<dbReference type="PANTHER" id="PTHR30217">
    <property type="entry name" value="PEPTIDASE U32 FAMILY"/>
    <property type="match status" value="1"/>
</dbReference>